<protein>
    <recommendedName>
        <fullName evidence="3">G protein-coupled receptor</fullName>
    </recommendedName>
</protein>
<accession>A0AAV5TCS3</accession>
<feature type="non-terminal residue" evidence="1">
    <location>
        <position position="101"/>
    </location>
</feature>
<comment type="caution">
    <text evidence="1">The sequence shown here is derived from an EMBL/GenBank/DDBJ whole genome shotgun (WGS) entry which is preliminary data.</text>
</comment>
<organism evidence="1 2">
    <name type="scientific">Pristionchus entomophagus</name>
    <dbReference type="NCBI Taxonomy" id="358040"/>
    <lineage>
        <taxon>Eukaryota</taxon>
        <taxon>Metazoa</taxon>
        <taxon>Ecdysozoa</taxon>
        <taxon>Nematoda</taxon>
        <taxon>Chromadorea</taxon>
        <taxon>Rhabditida</taxon>
        <taxon>Rhabditina</taxon>
        <taxon>Diplogasteromorpha</taxon>
        <taxon>Diplogasteroidea</taxon>
        <taxon>Neodiplogasteridae</taxon>
        <taxon>Pristionchus</taxon>
    </lineage>
</organism>
<sequence>MRYAIPYEQLRNELVKSIFELHGTDLRHYHMAQFSVVFQNGIDLVDIMLYEAMPSYIGCYGLFVFSALRIRSRLSAIGSFASKNTVQMHRRFFLIQIAQVM</sequence>
<dbReference type="EMBL" id="BTSX01000004">
    <property type="protein sequence ID" value="GMS92965.1"/>
    <property type="molecule type" value="Genomic_DNA"/>
</dbReference>
<evidence type="ECO:0008006" key="3">
    <source>
        <dbReference type="Google" id="ProtNLM"/>
    </source>
</evidence>
<name>A0AAV5TCS3_9BILA</name>
<evidence type="ECO:0000313" key="2">
    <source>
        <dbReference type="Proteomes" id="UP001432027"/>
    </source>
</evidence>
<dbReference type="Proteomes" id="UP001432027">
    <property type="component" value="Unassembled WGS sequence"/>
</dbReference>
<dbReference type="AlphaFoldDB" id="A0AAV5TCS3"/>
<reference evidence="1" key="1">
    <citation type="submission" date="2023-10" db="EMBL/GenBank/DDBJ databases">
        <title>Genome assembly of Pristionchus species.</title>
        <authorList>
            <person name="Yoshida K."/>
            <person name="Sommer R.J."/>
        </authorList>
    </citation>
    <scope>NUCLEOTIDE SEQUENCE</scope>
    <source>
        <strain evidence="1">RS0144</strain>
    </source>
</reference>
<keyword evidence="2" id="KW-1185">Reference proteome</keyword>
<gene>
    <name evidence="1" type="ORF">PENTCL1PPCAC_15140</name>
</gene>
<evidence type="ECO:0000313" key="1">
    <source>
        <dbReference type="EMBL" id="GMS92965.1"/>
    </source>
</evidence>
<proteinExistence type="predicted"/>